<dbReference type="Proteomes" id="UP001610432">
    <property type="component" value="Unassembled WGS sequence"/>
</dbReference>
<dbReference type="RefSeq" id="XP_070884201.1">
    <property type="nucleotide sequence ID" value="XM_071034500.1"/>
</dbReference>
<feature type="transmembrane region" description="Helical" evidence="6">
    <location>
        <begin position="169"/>
        <end position="190"/>
    </location>
</feature>
<feature type="transmembrane region" description="Helical" evidence="6">
    <location>
        <begin position="202"/>
        <end position="224"/>
    </location>
</feature>
<dbReference type="Pfam" id="PF07690">
    <property type="entry name" value="MFS_1"/>
    <property type="match status" value="1"/>
</dbReference>
<evidence type="ECO:0000256" key="6">
    <source>
        <dbReference type="SAM" id="Phobius"/>
    </source>
</evidence>
<feature type="transmembrane region" description="Helical" evidence="6">
    <location>
        <begin position="429"/>
        <end position="450"/>
    </location>
</feature>
<sequence>MELDTKEAKNVAVVDTEVGVDGQSIYIDPAKEAAARRKFDTFLVPVSLIFIVLSALDRNNIGHAVVFGFDKDLGLVGNQFNNIQTLSSFCSFAGEIPWTLAVRRFGAKRALGTAFLTWSIATLGTAFIHNYGQAIAVRMILCAAESGLSPGFAFVYSTIYPQAEAGKRIMTTNLAQCISGAFGGLFAYAVQSMGEQRGLEAWRWLFIVEFCITMVVGGIGWIFIPDSAETAWYLSEEEKETMRLKKQRDYFLRGEQKFDWKWARESLRDPFVYLLGVAFFTSSVAINGFNVFLPSIINGLGYTSLQANYLTIPVYVLGAISLVTIVCLSDKLKKRGAFIIGCCVPVAAGYLICVGSSVSGAGYAGMFILVIGLFPISTLAVTWATNTFAPDSKRAIAMPMVYTMADISSMVSSQLYPSSQKPRYIQGNAVSAGLTCIAGFLYTASWYLLWRRNVQKEKLLADGATSNNREGDRNLDSMYIL</sequence>
<evidence type="ECO:0000256" key="1">
    <source>
        <dbReference type="ARBA" id="ARBA00004141"/>
    </source>
</evidence>
<dbReference type="EMBL" id="JBFXLQ010000033">
    <property type="protein sequence ID" value="KAL2865222.1"/>
    <property type="molecule type" value="Genomic_DNA"/>
</dbReference>
<dbReference type="PANTHER" id="PTHR43791">
    <property type="entry name" value="PERMEASE-RELATED"/>
    <property type="match status" value="1"/>
</dbReference>
<dbReference type="PROSITE" id="PS50850">
    <property type="entry name" value="MFS"/>
    <property type="match status" value="1"/>
</dbReference>
<comment type="subcellular location">
    <subcellularLocation>
        <location evidence="1">Membrane</location>
        <topology evidence="1">Multi-pass membrane protein</topology>
    </subcellularLocation>
</comment>
<dbReference type="SUPFAM" id="SSF103473">
    <property type="entry name" value="MFS general substrate transporter"/>
    <property type="match status" value="1"/>
</dbReference>
<feature type="transmembrane region" description="Helical" evidence="6">
    <location>
        <begin position="135"/>
        <end position="157"/>
    </location>
</feature>
<organism evidence="8 9">
    <name type="scientific">Aspergillus lucknowensis</name>
    <dbReference type="NCBI Taxonomy" id="176173"/>
    <lineage>
        <taxon>Eukaryota</taxon>
        <taxon>Fungi</taxon>
        <taxon>Dikarya</taxon>
        <taxon>Ascomycota</taxon>
        <taxon>Pezizomycotina</taxon>
        <taxon>Eurotiomycetes</taxon>
        <taxon>Eurotiomycetidae</taxon>
        <taxon>Eurotiales</taxon>
        <taxon>Aspergillaceae</taxon>
        <taxon>Aspergillus</taxon>
        <taxon>Aspergillus subgen. Nidulantes</taxon>
    </lineage>
</organism>
<keyword evidence="9" id="KW-1185">Reference proteome</keyword>
<keyword evidence="4 6" id="KW-1133">Transmembrane helix</keyword>
<evidence type="ECO:0000256" key="2">
    <source>
        <dbReference type="ARBA" id="ARBA00022448"/>
    </source>
</evidence>
<feature type="transmembrane region" description="Helical" evidence="6">
    <location>
        <begin position="110"/>
        <end position="129"/>
    </location>
</feature>
<keyword evidence="3 6" id="KW-0812">Transmembrane</keyword>
<feature type="transmembrane region" description="Helical" evidence="6">
    <location>
        <begin position="309"/>
        <end position="329"/>
    </location>
</feature>
<proteinExistence type="predicted"/>
<protein>
    <submittedName>
        <fullName evidence="8">Major facilitator superfamily domain-containing protein</fullName>
    </submittedName>
</protein>
<dbReference type="InterPro" id="IPR011701">
    <property type="entry name" value="MFS"/>
</dbReference>
<dbReference type="InterPro" id="IPR020846">
    <property type="entry name" value="MFS_dom"/>
</dbReference>
<dbReference type="InterPro" id="IPR036259">
    <property type="entry name" value="MFS_trans_sf"/>
</dbReference>
<keyword evidence="5 6" id="KW-0472">Membrane</keyword>
<evidence type="ECO:0000256" key="4">
    <source>
        <dbReference type="ARBA" id="ARBA00022989"/>
    </source>
</evidence>
<feature type="transmembrane region" description="Helical" evidence="6">
    <location>
        <begin position="363"/>
        <end position="384"/>
    </location>
</feature>
<name>A0ABR4LL45_9EURO</name>
<evidence type="ECO:0000256" key="3">
    <source>
        <dbReference type="ARBA" id="ARBA00022692"/>
    </source>
</evidence>
<accession>A0ABR4LL45</accession>
<dbReference type="PANTHER" id="PTHR43791:SF24">
    <property type="entry name" value="NICOTINIC ACID PLASMA MEMBRANE TRANSPORTER"/>
    <property type="match status" value="1"/>
</dbReference>
<evidence type="ECO:0000256" key="5">
    <source>
        <dbReference type="ARBA" id="ARBA00023136"/>
    </source>
</evidence>
<evidence type="ECO:0000313" key="8">
    <source>
        <dbReference type="EMBL" id="KAL2865222.1"/>
    </source>
</evidence>
<keyword evidence="2" id="KW-0813">Transport</keyword>
<dbReference type="Gene3D" id="1.20.1250.20">
    <property type="entry name" value="MFS general substrate transporter like domains"/>
    <property type="match status" value="1"/>
</dbReference>
<evidence type="ECO:0000259" key="7">
    <source>
        <dbReference type="PROSITE" id="PS50850"/>
    </source>
</evidence>
<feature type="transmembrane region" description="Helical" evidence="6">
    <location>
        <begin position="336"/>
        <end position="357"/>
    </location>
</feature>
<feature type="domain" description="Major facilitator superfamily (MFS) profile" evidence="7">
    <location>
        <begin position="43"/>
        <end position="481"/>
    </location>
</feature>
<comment type="caution">
    <text evidence="8">The sequence shown here is derived from an EMBL/GenBank/DDBJ whole genome shotgun (WGS) entry which is preliminary data.</text>
</comment>
<feature type="transmembrane region" description="Helical" evidence="6">
    <location>
        <begin position="271"/>
        <end position="297"/>
    </location>
</feature>
<reference evidence="8 9" key="1">
    <citation type="submission" date="2024-07" db="EMBL/GenBank/DDBJ databases">
        <title>Section-level genome sequencing and comparative genomics of Aspergillus sections Usti and Cavernicolus.</title>
        <authorList>
            <consortium name="Lawrence Berkeley National Laboratory"/>
            <person name="Nybo J.L."/>
            <person name="Vesth T.C."/>
            <person name="Theobald S."/>
            <person name="Frisvad J.C."/>
            <person name="Larsen T.O."/>
            <person name="Kjaerboelling I."/>
            <person name="Rothschild-Mancinelli K."/>
            <person name="Lyhne E.K."/>
            <person name="Kogle M.E."/>
            <person name="Barry K."/>
            <person name="Clum A."/>
            <person name="Na H."/>
            <person name="Ledsgaard L."/>
            <person name="Lin J."/>
            <person name="Lipzen A."/>
            <person name="Kuo A."/>
            <person name="Riley R."/>
            <person name="Mondo S."/>
            <person name="Labutti K."/>
            <person name="Haridas S."/>
            <person name="Pangalinan J."/>
            <person name="Salamov A.A."/>
            <person name="Simmons B.A."/>
            <person name="Magnuson J.K."/>
            <person name="Chen J."/>
            <person name="Drula E."/>
            <person name="Henrissat B."/>
            <person name="Wiebenga A."/>
            <person name="Lubbers R.J."/>
            <person name="Gomes A.C."/>
            <person name="Macurrencykelacurrency M.R."/>
            <person name="Stajich J."/>
            <person name="Grigoriev I.V."/>
            <person name="Mortensen U.H."/>
            <person name="De Vries R.P."/>
            <person name="Baker S.E."/>
            <person name="Andersen M.R."/>
        </authorList>
    </citation>
    <scope>NUCLEOTIDE SEQUENCE [LARGE SCALE GENOMIC DNA]</scope>
    <source>
        <strain evidence="8 9">CBS 449.75</strain>
    </source>
</reference>
<dbReference type="GeneID" id="98149572"/>
<gene>
    <name evidence="8" type="ORF">BJX67DRAFT_389449</name>
</gene>
<evidence type="ECO:0000313" key="9">
    <source>
        <dbReference type="Proteomes" id="UP001610432"/>
    </source>
</evidence>